<dbReference type="EMBL" id="JAACJJ010000047">
    <property type="protein sequence ID" value="KAF5313774.1"/>
    <property type="molecule type" value="Genomic_DNA"/>
</dbReference>
<comment type="caution">
    <text evidence="1">The sequence shown here is derived from an EMBL/GenBank/DDBJ whole genome shotgun (WGS) entry which is preliminary data.</text>
</comment>
<reference evidence="1 2" key="1">
    <citation type="journal article" date="2020" name="ISME J.">
        <title>Uncovering the hidden diversity of litter-decomposition mechanisms in mushroom-forming fungi.</title>
        <authorList>
            <person name="Floudas D."/>
            <person name="Bentzer J."/>
            <person name="Ahren D."/>
            <person name="Johansson T."/>
            <person name="Persson P."/>
            <person name="Tunlid A."/>
        </authorList>
    </citation>
    <scope>NUCLEOTIDE SEQUENCE [LARGE SCALE GENOMIC DNA]</scope>
    <source>
        <strain evidence="1 2">CBS 101986</strain>
    </source>
</reference>
<sequence length="107" mass="11617">MSGGDKRQVTDRVTVALPQASNSRFLAGTFLLSLNLNLDESTMTTAYDGSKLGEDDAKITPCFLPATGFLLARSQGMGLKHLPEHRLIQQPLPTETSLLNVNIDDDD</sequence>
<evidence type="ECO:0000313" key="1">
    <source>
        <dbReference type="EMBL" id="KAF5313774.1"/>
    </source>
</evidence>
<protein>
    <submittedName>
        <fullName evidence="1">Uncharacterized protein</fullName>
    </submittedName>
</protein>
<proteinExistence type="predicted"/>
<keyword evidence="2" id="KW-1185">Reference proteome</keyword>
<accession>A0A8H5AZ90</accession>
<organism evidence="1 2">
    <name type="scientific">Psilocybe cf. subviscida</name>
    <dbReference type="NCBI Taxonomy" id="2480587"/>
    <lineage>
        <taxon>Eukaryota</taxon>
        <taxon>Fungi</taxon>
        <taxon>Dikarya</taxon>
        <taxon>Basidiomycota</taxon>
        <taxon>Agaricomycotina</taxon>
        <taxon>Agaricomycetes</taxon>
        <taxon>Agaricomycetidae</taxon>
        <taxon>Agaricales</taxon>
        <taxon>Agaricineae</taxon>
        <taxon>Strophariaceae</taxon>
        <taxon>Psilocybe</taxon>
    </lineage>
</organism>
<dbReference type="AlphaFoldDB" id="A0A8H5AZ90"/>
<gene>
    <name evidence="1" type="ORF">D9619_013681</name>
</gene>
<dbReference type="Proteomes" id="UP000567179">
    <property type="component" value="Unassembled WGS sequence"/>
</dbReference>
<evidence type="ECO:0000313" key="2">
    <source>
        <dbReference type="Proteomes" id="UP000567179"/>
    </source>
</evidence>
<name>A0A8H5AZ90_9AGAR</name>